<evidence type="ECO:0000256" key="5">
    <source>
        <dbReference type="ARBA" id="ARBA00023038"/>
    </source>
</evidence>
<dbReference type="CDD" id="cd00086">
    <property type="entry name" value="homeodomain"/>
    <property type="match status" value="1"/>
</dbReference>
<dbReference type="GO" id="GO:0046872">
    <property type="term" value="F:metal ion binding"/>
    <property type="evidence" value="ECO:0007669"/>
    <property type="project" value="UniProtKB-KW"/>
</dbReference>
<proteinExistence type="predicted"/>
<dbReference type="PANTHER" id="PTHR24208">
    <property type="entry name" value="LIM/HOMEOBOX PROTEIN LHX"/>
    <property type="match status" value="1"/>
</dbReference>
<dbReference type="GO" id="GO:0005634">
    <property type="term" value="C:nucleus"/>
    <property type="evidence" value="ECO:0007669"/>
    <property type="project" value="UniProtKB-SubCell"/>
</dbReference>
<organism evidence="15 16">
    <name type="scientific">Globodera pallida</name>
    <name type="common">Potato cyst nematode worm</name>
    <name type="synonym">Heterodera pallida</name>
    <dbReference type="NCBI Taxonomy" id="36090"/>
    <lineage>
        <taxon>Eukaryota</taxon>
        <taxon>Metazoa</taxon>
        <taxon>Ecdysozoa</taxon>
        <taxon>Nematoda</taxon>
        <taxon>Chromadorea</taxon>
        <taxon>Rhabditida</taxon>
        <taxon>Tylenchina</taxon>
        <taxon>Tylenchomorpha</taxon>
        <taxon>Tylenchoidea</taxon>
        <taxon>Heteroderidae</taxon>
        <taxon>Heteroderinae</taxon>
        <taxon>Globodera</taxon>
    </lineage>
</organism>
<feature type="region of interest" description="Disordered" evidence="12">
    <location>
        <begin position="420"/>
        <end position="506"/>
    </location>
</feature>
<dbReference type="PANTHER" id="PTHR24208:SF168">
    <property type="entry name" value="PROTEIN APTEROUS"/>
    <property type="match status" value="1"/>
</dbReference>
<evidence type="ECO:0000256" key="12">
    <source>
        <dbReference type="SAM" id="MobiDB-lite"/>
    </source>
</evidence>
<evidence type="ECO:0000256" key="10">
    <source>
        <dbReference type="PROSITE-ProRule" id="PRU00125"/>
    </source>
</evidence>
<feature type="region of interest" description="Disordered" evidence="12">
    <location>
        <begin position="307"/>
        <end position="328"/>
    </location>
</feature>
<dbReference type="SUPFAM" id="SSF57716">
    <property type="entry name" value="Glucocorticoid receptor-like (DNA-binding domain)"/>
    <property type="match status" value="1"/>
</dbReference>
<evidence type="ECO:0000256" key="8">
    <source>
        <dbReference type="ARBA" id="ARBA00023242"/>
    </source>
</evidence>
<evidence type="ECO:0000313" key="15">
    <source>
        <dbReference type="Proteomes" id="UP000050741"/>
    </source>
</evidence>
<keyword evidence="6 9" id="KW-0238">DNA-binding</keyword>
<feature type="domain" description="Homeobox" evidence="14">
    <location>
        <begin position="325"/>
        <end position="385"/>
    </location>
</feature>
<evidence type="ECO:0000256" key="7">
    <source>
        <dbReference type="ARBA" id="ARBA00023155"/>
    </source>
</evidence>
<reference evidence="15" key="1">
    <citation type="submission" date="2014-05" db="EMBL/GenBank/DDBJ databases">
        <title>The genome and life-stage specific transcriptomes of Globodera pallida elucidate key aspects of plant parasitism by a cyst nematode.</title>
        <authorList>
            <person name="Cotton J.A."/>
            <person name="Lilley C.J."/>
            <person name="Jones L.M."/>
            <person name="Kikuchi T."/>
            <person name="Reid A.J."/>
            <person name="Thorpe P."/>
            <person name="Tsai I.J."/>
            <person name="Beasley H."/>
            <person name="Blok V."/>
            <person name="Cock P.J.A."/>
            <person name="Van den Akker S.E."/>
            <person name="Holroyd N."/>
            <person name="Hunt M."/>
            <person name="Mantelin S."/>
            <person name="Naghra H."/>
            <person name="Pain A."/>
            <person name="Palomares-Rius J.E."/>
            <person name="Zarowiecki M."/>
            <person name="Berriman M."/>
            <person name="Jones J.T."/>
            <person name="Urwin P.E."/>
        </authorList>
    </citation>
    <scope>NUCLEOTIDE SEQUENCE [LARGE SCALE GENOMIC DNA]</scope>
    <source>
        <strain evidence="15">Lindley</strain>
    </source>
</reference>
<feature type="compositionally biased region" description="Low complexity" evidence="12">
    <location>
        <begin position="480"/>
        <end position="506"/>
    </location>
</feature>
<evidence type="ECO:0000256" key="6">
    <source>
        <dbReference type="ARBA" id="ARBA00023125"/>
    </source>
</evidence>
<feature type="domain" description="LIM zinc-binding" evidence="13">
    <location>
        <begin position="144"/>
        <end position="218"/>
    </location>
</feature>
<evidence type="ECO:0000259" key="13">
    <source>
        <dbReference type="PROSITE" id="PS50023"/>
    </source>
</evidence>
<comment type="subcellular location">
    <subcellularLocation>
        <location evidence="1 9 11">Nucleus</location>
    </subcellularLocation>
</comment>
<keyword evidence="3" id="KW-0677">Repeat</keyword>
<keyword evidence="15" id="KW-1185">Reference proteome</keyword>
<dbReference type="FunFam" id="1.10.10.60:FF:000027">
    <property type="entry name" value="LIM/homeobox protein Lhx9"/>
    <property type="match status" value="1"/>
</dbReference>
<dbReference type="InterPro" id="IPR009057">
    <property type="entry name" value="Homeodomain-like_sf"/>
</dbReference>
<evidence type="ECO:0000256" key="3">
    <source>
        <dbReference type="ARBA" id="ARBA00022737"/>
    </source>
</evidence>
<dbReference type="SMART" id="SM00389">
    <property type="entry name" value="HOX"/>
    <property type="match status" value="1"/>
</dbReference>
<dbReference type="Pfam" id="PF00412">
    <property type="entry name" value="LIM"/>
    <property type="match status" value="1"/>
</dbReference>
<keyword evidence="4 10" id="KW-0862">Zinc</keyword>
<dbReference type="InterPro" id="IPR017970">
    <property type="entry name" value="Homeobox_CS"/>
</dbReference>
<dbReference type="PROSITE" id="PS50023">
    <property type="entry name" value="LIM_DOMAIN_2"/>
    <property type="match status" value="1"/>
</dbReference>
<keyword evidence="8 9" id="KW-0539">Nucleus</keyword>
<dbReference type="SMART" id="SM00132">
    <property type="entry name" value="LIM"/>
    <property type="match status" value="1"/>
</dbReference>
<dbReference type="GO" id="GO:0000981">
    <property type="term" value="F:DNA-binding transcription factor activity, RNA polymerase II-specific"/>
    <property type="evidence" value="ECO:0007669"/>
    <property type="project" value="InterPro"/>
</dbReference>
<keyword evidence="5 10" id="KW-0440">LIM domain</keyword>
<dbReference type="InterPro" id="IPR001356">
    <property type="entry name" value="HD"/>
</dbReference>
<dbReference type="Gene3D" id="1.10.10.60">
    <property type="entry name" value="Homeodomain-like"/>
    <property type="match status" value="1"/>
</dbReference>
<dbReference type="Proteomes" id="UP000050741">
    <property type="component" value="Unassembled WGS sequence"/>
</dbReference>
<name>A0A183BPX7_GLOPA</name>
<dbReference type="GO" id="GO:0045664">
    <property type="term" value="P:regulation of neuron differentiation"/>
    <property type="evidence" value="ECO:0007669"/>
    <property type="project" value="UniProtKB-ARBA"/>
</dbReference>
<evidence type="ECO:0000256" key="2">
    <source>
        <dbReference type="ARBA" id="ARBA00022723"/>
    </source>
</evidence>
<dbReference type="AlphaFoldDB" id="A0A183BPX7"/>
<dbReference type="Pfam" id="PF00046">
    <property type="entry name" value="Homeodomain"/>
    <property type="match status" value="1"/>
</dbReference>
<dbReference type="SUPFAM" id="SSF46689">
    <property type="entry name" value="Homeodomain-like"/>
    <property type="match status" value="1"/>
</dbReference>
<dbReference type="GO" id="GO:0030182">
    <property type="term" value="P:neuron differentiation"/>
    <property type="evidence" value="ECO:0007669"/>
    <property type="project" value="TreeGrafter"/>
</dbReference>
<evidence type="ECO:0000259" key="14">
    <source>
        <dbReference type="PROSITE" id="PS50071"/>
    </source>
</evidence>
<evidence type="ECO:0000256" key="1">
    <source>
        <dbReference type="ARBA" id="ARBA00004123"/>
    </source>
</evidence>
<dbReference type="GO" id="GO:0000977">
    <property type="term" value="F:RNA polymerase II transcription regulatory region sequence-specific DNA binding"/>
    <property type="evidence" value="ECO:0007669"/>
    <property type="project" value="UniProtKB-ARBA"/>
</dbReference>
<sequence length="506" mass="54214">MLFFPPPAPEATDLMVDTTAVDGLLLSTVLMARPSELEQQQRNLQQEQLQHQLFIMEQQLQQQIPPCGGDPPLIQPNVPNSTAPFGGLLSAATQIAGVDADVNGNDMLAPTSAIMPNLEKDGSTCFVRDGFLFCHRDYFTKFGKPCERCGIPISRGELVMKVPKSGNSVEQLLFHIQCFSCVFCGQLLSPGQQFAVGLPSHPGGALFCSAHFHLNPAIAIGPQYSHKMSEEEQVRFLAEICSSSLAQCQQTPRKVFEQLSTGLISPNNSQIDSRNAFMESVKENPEAFRLSSASVTPNGTEAYCAGQNGGSSNGGETPAGNGGNGRQKRMRTSFKHHQLRTMKSYFIKNHNPDAKDLKQLAQKTGLTKRVLQVWFQNARAKHRRTQQHRGDIGGMDGSTPSLFTAMSVAQMHAASVPSSTSVGGGGAIHGEYTPNVEHSLPPPQSVADLPPMPPMFVPSIGTKANSAADSPNGPASMGPRSVGSSSSSSFSSAAERSGSSFENEAN</sequence>
<feature type="compositionally biased region" description="Pro residues" evidence="12">
    <location>
        <begin position="440"/>
        <end position="456"/>
    </location>
</feature>
<keyword evidence="7 9" id="KW-0371">Homeobox</keyword>
<evidence type="ECO:0000313" key="16">
    <source>
        <dbReference type="WBParaSite" id="GPLIN_000266300"/>
    </source>
</evidence>
<dbReference type="PROSITE" id="PS00027">
    <property type="entry name" value="HOMEOBOX_1"/>
    <property type="match status" value="1"/>
</dbReference>
<dbReference type="Gene3D" id="2.10.110.10">
    <property type="entry name" value="Cysteine Rich Protein"/>
    <property type="match status" value="2"/>
</dbReference>
<keyword evidence="2 10" id="KW-0479">Metal-binding</keyword>
<dbReference type="InterPro" id="IPR050453">
    <property type="entry name" value="LIM_Homeobox_TF"/>
</dbReference>
<reference evidence="16" key="2">
    <citation type="submission" date="2016-06" db="UniProtKB">
        <authorList>
            <consortium name="WormBaseParasite"/>
        </authorList>
    </citation>
    <scope>IDENTIFICATION</scope>
</reference>
<dbReference type="InterPro" id="IPR001781">
    <property type="entry name" value="Znf_LIM"/>
</dbReference>
<protein>
    <submittedName>
        <fullName evidence="16">Homeobox domain-containing protein</fullName>
    </submittedName>
</protein>
<evidence type="ECO:0000256" key="4">
    <source>
        <dbReference type="ARBA" id="ARBA00022833"/>
    </source>
</evidence>
<dbReference type="WBParaSite" id="GPLIN_000266300">
    <property type="protein sequence ID" value="GPLIN_000266300"/>
    <property type="gene ID" value="GPLIN_000266300"/>
</dbReference>
<evidence type="ECO:0000256" key="11">
    <source>
        <dbReference type="RuleBase" id="RU000682"/>
    </source>
</evidence>
<evidence type="ECO:0000256" key="9">
    <source>
        <dbReference type="PROSITE-ProRule" id="PRU00108"/>
    </source>
</evidence>
<dbReference type="GO" id="GO:0045944">
    <property type="term" value="P:positive regulation of transcription by RNA polymerase II"/>
    <property type="evidence" value="ECO:0007669"/>
    <property type="project" value="UniProtKB-ARBA"/>
</dbReference>
<feature type="DNA-binding region" description="Homeobox" evidence="9">
    <location>
        <begin position="327"/>
        <end position="386"/>
    </location>
</feature>
<dbReference type="PROSITE" id="PS50071">
    <property type="entry name" value="HOMEOBOX_2"/>
    <property type="match status" value="1"/>
</dbReference>
<accession>A0A183BPX7</accession>